<name>A0A367V8L7_9PROT</name>
<dbReference type="Gene3D" id="3.40.50.300">
    <property type="entry name" value="P-loop containing nucleotide triphosphate hydrolases"/>
    <property type="match status" value="1"/>
</dbReference>
<dbReference type="SUPFAM" id="SSF52540">
    <property type="entry name" value="P-loop containing nucleoside triphosphate hydrolases"/>
    <property type="match status" value="1"/>
</dbReference>
<organism evidence="3 4">
    <name type="scientific">Thalassospira profundimaris</name>
    <dbReference type="NCBI Taxonomy" id="502049"/>
    <lineage>
        <taxon>Bacteria</taxon>
        <taxon>Pseudomonadati</taxon>
        <taxon>Pseudomonadota</taxon>
        <taxon>Alphaproteobacteria</taxon>
        <taxon>Rhodospirillales</taxon>
        <taxon>Thalassospiraceae</taxon>
        <taxon>Thalassospira</taxon>
    </lineage>
</organism>
<evidence type="ECO:0000256" key="1">
    <source>
        <dbReference type="SAM" id="Coils"/>
    </source>
</evidence>
<dbReference type="InterPro" id="IPR050445">
    <property type="entry name" value="Bact_polysacc_biosynth/exp"/>
</dbReference>
<sequence>MSERFDPSLRDMLVILWQRRGIASMAFVIVLIGLLTLFANWQGNYRSVAEIGFSQESSVGKSSSSESWLGDRHAVTAQEIETAIAEIKGQETLLAALSVLRGEGVKLGNTSEDGSLFKQLGILNPGQDDIAAGDHAEADHLNDLRRGLEASRVGNAAVIEVSFRAKHPEIAQQALLAIVETYLWQREDRQKSAVRRQLAEAVSQFDAAQTELAALESDLAVLQSSAGILDADESARMLDRIYALDEQAEKLGQEVVGLRLARDSRNNAAALDDLLAIPDIAGHPVVRQVSAQLDAKKQEFVSLDQRYGPKHPMMQGKQREIDDLRSELGDAAGKVASQMDVELAGAEEKLRLIVDQRDQWEERMAVRNKSVQGQAALSRSVALARANVQEIGQQVQSLRREMAAFHGDAAILHAPTLPAATEFPAKRDLALLAIMIALFAAVVAALLRHYFDQRIDDAFDPQATVGIPLFARIPDQSVVGNATTAHEEATGHLSVLMRIMSQGRDGETQSNPNGQVIALGSAVSGDGKSHIAHALAEKLSGLGASVIVLDADLHDPAPPKRTDHNREKHVDLTDVMSGLVDPDDAISGPGNEDGYQYLGARMPVPGNIATGMIDGQLPHLIKRLRTRFDHVIVDTPPILSVADGVIALGLADVRLFTLRCGHSKRRDITHALSQLRAAGIVPDGVVLNSAQARPAYGKAEPAMATKGQLT</sequence>
<dbReference type="RefSeq" id="WP_062955575.1">
    <property type="nucleotide sequence ID" value="NZ_JPWB01000005.1"/>
</dbReference>
<feature type="coiled-coil region" evidence="1">
    <location>
        <begin position="314"/>
        <end position="401"/>
    </location>
</feature>
<keyword evidence="1" id="KW-0175">Coiled coil</keyword>
<dbReference type="EMBL" id="JPWB01000005">
    <property type="protein sequence ID" value="RCK21493.1"/>
    <property type="molecule type" value="Genomic_DNA"/>
</dbReference>
<feature type="transmembrane region" description="Helical" evidence="2">
    <location>
        <begin position="21"/>
        <end position="41"/>
    </location>
</feature>
<dbReference type="Proteomes" id="UP000253061">
    <property type="component" value="Unassembled WGS sequence"/>
</dbReference>
<dbReference type="InterPro" id="IPR027417">
    <property type="entry name" value="P-loop_NTPase"/>
</dbReference>
<gene>
    <name evidence="3" type="ORF">TH6_12855</name>
</gene>
<keyword evidence="2" id="KW-1133">Transmembrane helix</keyword>
<evidence type="ECO:0008006" key="5">
    <source>
        <dbReference type="Google" id="ProtNLM"/>
    </source>
</evidence>
<evidence type="ECO:0000313" key="4">
    <source>
        <dbReference type="Proteomes" id="UP000253061"/>
    </source>
</evidence>
<dbReference type="PANTHER" id="PTHR32309">
    <property type="entry name" value="TYROSINE-PROTEIN KINASE"/>
    <property type="match status" value="1"/>
</dbReference>
<accession>A0A367V8L7</accession>
<proteinExistence type="predicted"/>
<keyword evidence="2" id="KW-0472">Membrane</keyword>
<keyword evidence="2" id="KW-0812">Transmembrane</keyword>
<feature type="coiled-coil region" evidence="1">
    <location>
        <begin position="198"/>
        <end position="225"/>
    </location>
</feature>
<dbReference type="AlphaFoldDB" id="A0A367V8L7"/>
<evidence type="ECO:0000256" key="2">
    <source>
        <dbReference type="SAM" id="Phobius"/>
    </source>
</evidence>
<comment type="caution">
    <text evidence="3">The sequence shown here is derived from an EMBL/GenBank/DDBJ whole genome shotgun (WGS) entry which is preliminary data.</text>
</comment>
<dbReference type="PANTHER" id="PTHR32309:SF31">
    <property type="entry name" value="CAPSULAR EXOPOLYSACCHARIDE FAMILY"/>
    <property type="match status" value="1"/>
</dbReference>
<feature type="transmembrane region" description="Helical" evidence="2">
    <location>
        <begin position="429"/>
        <end position="447"/>
    </location>
</feature>
<evidence type="ECO:0000313" key="3">
    <source>
        <dbReference type="EMBL" id="RCK21493.1"/>
    </source>
</evidence>
<reference evidence="3 4" key="1">
    <citation type="submission" date="2014-07" db="EMBL/GenBank/DDBJ databases">
        <title>Draft genome sequence of Thalassospira profundimaris R8-17.</title>
        <authorList>
            <person name="Lai Q."/>
            <person name="Shao Z."/>
        </authorList>
    </citation>
    <scope>NUCLEOTIDE SEQUENCE [LARGE SCALE GENOMIC DNA]</scope>
    <source>
        <strain evidence="3 4">R8-17</strain>
    </source>
</reference>
<protein>
    <recommendedName>
        <fullName evidence="5">AAA domain-containing protein</fullName>
    </recommendedName>
</protein>